<name>A0A7W4K844_9PROT</name>
<dbReference type="AlphaFoldDB" id="A0A7W4K844"/>
<reference evidence="2 3" key="1">
    <citation type="submission" date="2020-04" db="EMBL/GenBank/DDBJ databases">
        <title>Description of novel Gluconacetobacter.</title>
        <authorList>
            <person name="Sombolestani A."/>
        </authorList>
    </citation>
    <scope>NUCLEOTIDE SEQUENCE [LARGE SCALE GENOMIC DNA]</scope>
    <source>
        <strain evidence="2 3">LMG 27802</strain>
    </source>
</reference>
<proteinExistence type="predicted"/>
<evidence type="ECO:0000313" key="3">
    <source>
        <dbReference type="Proteomes" id="UP000578030"/>
    </source>
</evidence>
<keyword evidence="3" id="KW-1185">Reference proteome</keyword>
<sequence>MTAPLPRERFARASARRAVRAGRAAPALAGLLMLAGCGHRDAFDATLDWWHQYEGGVIAQQRPPPPGVHDPYPAVGLTPTTPPAVPSAALRQSITENLVEQRNLAHREAVEIGPLTVTAPGTAAGTAKAGGAPGPAKSAPPAGAEQPSATLEAADSTPQAARPVPPAAPSPGPAKSAPPAPAGQAPANQAGETPAAMPEVAMPEVGADVGGVGGHAVQAAAPPDVAAQPPAPPRFPGFAVPADGALETPARPAYDLADPEGTRIRFLVASDQLVRGQDGTLASLAGRRGGGAVFVHGYGEAASTDPAEQARAMTLALLRARAVADLLIARGVPADMVHLRAHPFGDGVRVSLNQ</sequence>
<dbReference type="EMBL" id="JABEQM010000008">
    <property type="protein sequence ID" value="MBB2202066.1"/>
    <property type="molecule type" value="Genomic_DNA"/>
</dbReference>
<feature type="compositionally biased region" description="Low complexity" evidence="1">
    <location>
        <begin position="121"/>
        <end position="144"/>
    </location>
</feature>
<evidence type="ECO:0008006" key="4">
    <source>
        <dbReference type="Google" id="ProtNLM"/>
    </source>
</evidence>
<feature type="compositionally biased region" description="Low complexity" evidence="1">
    <location>
        <begin position="182"/>
        <end position="191"/>
    </location>
</feature>
<feature type="region of interest" description="Disordered" evidence="1">
    <location>
        <begin position="121"/>
        <end position="194"/>
    </location>
</feature>
<comment type="caution">
    <text evidence="2">The sequence shown here is derived from an EMBL/GenBank/DDBJ whole genome shotgun (WGS) entry which is preliminary data.</text>
</comment>
<evidence type="ECO:0000256" key="1">
    <source>
        <dbReference type="SAM" id="MobiDB-lite"/>
    </source>
</evidence>
<feature type="compositionally biased region" description="Pro residues" evidence="1">
    <location>
        <begin position="163"/>
        <end position="181"/>
    </location>
</feature>
<organism evidence="2 3">
    <name type="scientific">Gluconacetobacter tumulisoli</name>
    <dbReference type="NCBI Taxonomy" id="1286189"/>
    <lineage>
        <taxon>Bacteria</taxon>
        <taxon>Pseudomonadati</taxon>
        <taxon>Pseudomonadota</taxon>
        <taxon>Alphaproteobacteria</taxon>
        <taxon>Acetobacterales</taxon>
        <taxon>Acetobacteraceae</taxon>
        <taxon>Gluconacetobacter</taxon>
    </lineage>
</organism>
<evidence type="ECO:0000313" key="2">
    <source>
        <dbReference type="EMBL" id="MBB2202066.1"/>
    </source>
</evidence>
<protein>
    <recommendedName>
        <fullName evidence="4">OmpA-like domain-containing protein</fullName>
    </recommendedName>
</protein>
<dbReference type="Proteomes" id="UP000578030">
    <property type="component" value="Unassembled WGS sequence"/>
</dbReference>
<gene>
    <name evidence="2" type="ORF">HLH28_10850</name>
</gene>
<accession>A0A7W4K844</accession>